<protein>
    <submittedName>
        <fullName evidence="2">Uncharacterized protein</fullName>
    </submittedName>
</protein>
<evidence type="ECO:0000313" key="3">
    <source>
        <dbReference type="Proteomes" id="UP001417504"/>
    </source>
</evidence>
<accession>A0AAP0NYC6</accession>
<reference evidence="2 3" key="1">
    <citation type="submission" date="2024-01" db="EMBL/GenBank/DDBJ databases">
        <title>Genome assemblies of Stephania.</title>
        <authorList>
            <person name="Yang L."/>
        </authorList>
    </citation>
    <scope>NUCLEOTIDE SEQUENCE [LARGE SCALE GENOMIC DNA]</scope>
    <source>
        <strain evidence="2">QJT</strain>
        <tissue evidence="2">Leaf</tissue>
    </source>
</reference>
<feature type="compositionally biased region" description="Low complexity" evidence="1">
    <location>
        <begin position="24"/>
        <end position="33"/>
    </location>
</feature>
<dbReference type="Proteomes" id="UP001417504">
    <property type="component" value="Unassembled WGS sequence"/>
</dbReference>
<comment type="caution">
    <text evidence="2">The sequence shown here is derived from an EMBL/GenBank/DDBJ whole genome shotgun (WGS) entry which is preliminary data.</text>
</comment>
<feature type="region of interest" description="Disordered" evidence="1">
    <location>
        <begin position="1"/>
        <end position="71"/>
    </location>
</feature>
<gene>
    <name evidence="2" type="ORF">Sjap_013150</name>
</gene>
<name>A0AAP0NYC6_9MAGN</name>
<evidence type="ECO:0000313" key="2">
    <source>
        <dbReference type="EMBL" id="KAK9123548.1"/>
    </source>
</evidence>
<proteinExistence type="predicted"/>
<sequence length="169" mass="18358">MLRNEATDLGDGEATINMEGETHSTSSDSNSFSQDFVPNTVDQMEEVNGDFDAHETQPGEPPRVDFTSEVSGGDSFFTKSVPKLVSSLNHVFGQPTEFDHPPYPNPDIAIVEFVSQEIAMVEGRSPVVLDVSPLAIQEGIAGEEMVPQNQICEIGVVSDELFDNVTRVV</sequence>
<dbReference type="AlphaFoldDB" id="A0AAP0NYC6"/>
<organism evidence="2 3">
    <name type="scientific">Stephania japonica</name>
    <dbReference type="NCBI Taxonomy" id="461633"/>
    <lineage>
        <taxon>Eukaryota</taxon>
        <taxon>Viridiplantae</taxon>
        <taxon>Streptophyta</taxon>
        <taxon>Embryophyta</taxon>
        <taxon>Tracheophyta</taxon>
        <taxon>Spermatophyta</taxon>
        <taxon>Magnoliopsida</taxon>
        <taxon>Ranunculales</taxon>
        <taxon>Menispermaceae</taxon>
        <taxon>Menispermoideae</taxon>
        <taxon>Cissampelideae</taxon>
        <taxon>Stephania</taxon>
    </lineage>
</organism>
<evidence type="ECO:0000256" key="1">
    <source>
        <dbReference type="SAM" id="MobiDB-lite"/>
    </source>
</evidence>
<keyword evidence="3" id="KW-1185">Reference proteome</keyword>
<dbReference type="EMBL" id="JBBNAE010000005">
    <property type="protein sequence ID" value="KAK9123548.1"/>
    <property type="molecule type" value="Genomic_DNA"/>
</dbReference>